<dbReference type="EMBL" id="JBHTEC010000001">
    <property type="protein sequence ID" value="MFD0281195.1"/>
    <property type="molecule type" value="Genomic_DNA"/>
</dbReference>
<protein>
    <submittedName>
        <fullName evidence="2">Uncharacterized protein</fullName>
    </submittedName>
</protein>
<keyword evidence="3" id="KW-1185">Reference proteome</keyword>
<sequence>MTDRSIEALGYTDVPALQPLTYPGRVIDEPVLLSGKELLALGVQPRRLGAWTVRSSVASGEETLDAALERLGQASVGGRYPVVSVGSNAAPGQVSHKFDRIGVPDEMPMIPVRVRGIKVGLSAHISPAGYVAAAPYMDPAAETPLVVTWLDAAQLKVVDDTEFPGYRRALLPGDVFPMTMPSGERLGAAYIYFSAYGVLAGPNGSPRAGGGDQATLLRELLADSTALRELLGPDPETWVRRAGSDEATRHRGTRIFREEGWLTEQPEFLPYESDDSELKLYDDLPPRDDSLPNRP</sequence>
<evidence type="ECO:0000313" key="2">
    <source>
        <dbReference type="EMBL" id="MFD0281195.1"/>
    </source>
</evidence>
<organism evidence="2 3">
    <name type="scientific">Streptomyces lutosisoli</name>
    <dbReference type="NCBI Taxonomy" id="2665721"/>
    <lineage>
        <taxon>Bacteria</taxon>
        <taxon>Bacillati</taxon>
        <taxon>Actinomycetota</taxon>
        <taxon>Actinomycetes</taxon>
        <taxon>Kitasatosporales</taxon>
        <taxon>Streptomycetaceae</taxon>
        <taxon>Streptomyces</taxon>
    </lineage>
</organism>
<proteinExistence type="predicted"/>
<feature type="region of interest" description="Disordered" evidence="1">
    <location>
        <begin position="266"/>
        <end position="295"/>
    </location>
</feature>
<gene>
    <name evidence="2" type="ORF">ACFQZP_05840</name>
</gene>
<dbReference type="Proteomes" id="UP001596957">
    <property type="component" value="Unassembled WGS sequence"/>
</dbReference>
<dbReference type="RefSeq" id="WP_381260621.1">
    <property type="nucleotide sequence ID" value="NZ_JBHTBI010000043.1"/>
</dbReference>
<accession>A0ABW2VBZ1</accession>
<evidence type="ECO:0000256" key="1">
    <source>
        <dbReference type="SAM" id="MobiDB-lite"/>
    </source>
</evidence>
<name>A0ABW2VBZ1_9ACTN</name>
<feature type="compositionally biased region" description="Basic and acidic residues" evidence="1">
    <location>
        <begin position="276"/>
        <end position="295"/>
    </location>
</feature>
<comment type="caution">
    <text evidence="2">The sequence shown here is derived from an EMBL/GenBank/DDBJ whole genome shotgun (WGS) entry which is preliminary data.</text>
</comment>
<reference evidence="3" key="1">
    <citation type="journal article" date="2019" name="Int. J. Syst. Evol. Microbiol.">
        <title>The Global Catalogue of Microorganisms (GCM) 10K type strain sequencing project: providing services to taxonomists for standard genome sequencing and annotation.</title>
        <authorList>
            <consortium name="The Broad Institute Genomics Platform"/>
            <consortium name="The Broad Institute Genome Sequencing Center for Infectious Disease"/>
            <person name="Wu L."/>
            <person name="Ma J."/>
        </authorList>
    </citation>
    <scope>NUCLEOTIDE SEQUENCE [LARGE SCALE GENOMIC DNA]</scope>
    <source>
        <strain evidence="3">CGMCC 4.7198</strain>
    </source>
</reference>
<evidence type="ECO:0000313" key="3">
    <source>
        <dbReference type="Proteomes" id="UP001596957"/>
    </source>
</evidence>